<dbReference type="EMBL" id="BAABRI010000005">
    <property type="protein sequence ID" value="GAA5481936.1"/>
    <property type="molecule type" value="Genomic_DNA"/>
</dbReference>
<name>A0ABP9UNL1_9BACT</name>
<protein>
    <recommendedName>
        <fullName evidence="3">SCP domain-containing protein</fullName>
    </recommendedName>
</protein>
<reference evidence="1 2" key="1">
    <citation type="submission" date="2024-02" db="EMBL/GenBank/DDBJ databases">
        <title>Haloferula sargassicola NBRC 104335.</title>
        <authorList>
            <person name="Ichikawa N."/>
            <person name="Katano-Makiyama Y."/>
            <person name="Hidaka K."/>
        </authorList>
    </citation>
    <scope>NUCLEOTIDE SEQUENCE [LARGE SCALE GENOMIC DNA]</scope>
    <source>
        <strain evidence="1 2">NBRC 104335</strain>
    </source>
</reference>
<gene>
    <name evidence="1" type="ORF">Hsar01_01151</name>
</gene>
<comment type="caution">
    <text evidence="1">The sequence shown here is derived from an EMBL/GenBank/DDBJ whole genome shotgun (WGS) entry which is preliminary data.</text>
</comment>
<evidence type="ECO:0000313" key="2">
    <source>
        <dbReference type="Proteomes" id="UP001476282"/>
    </source>
</evidence>
<proteinExistence type="predicted"/>
<dbReference type="RefSeq" id="WP_353566079.1">
    <property type="nucleotide sequence ID" value="NZ_BAABRI010000005.1"/>
</dbReference>
<dbReference type="Proteomes" id="UP001476282">
    <property type="component" value="Unassembled WGS sequence"/>
</dbReference>
<organism evidence="1 2">
    <name type="scientific">Haloferula sargassicola</name>
    <dbReference type="NCBI Taxonomy" id="490096"/>
    <lineage>
        <taxon>Bacteria</taxon>
        <taxon>Pseudomonadati</taxon>
        <taxon>Verrucomicrobiota</taxon>
        <taxon>Verrucomicrobiia</taxon>
        <taxon>Verrucomicrobiales</taxon>
        <taxon>Verrucomicrobiaceae</taxon>
        <taxon>Haloferula</taxon>
    </lineage>
</organism>
<keyword evidence="2" id="KW-1185">Reference proteome</keyword>
<accession>A0ABP9UNL1</accession>
<evidence type="ECO:0000313" key="1">
    <source>
        <dbReference type="EMBL" id="GAA5481936.1"/>
    </source>
</evidence>
<sequence length="978" mass="103542">MPGASAPAPSTGFSVDTSDRVDVLSFWHAVYMASEGFEDRIGWTGHYSILPGAEGTTSAAFVDDVERRVNYFRAMCGVQGSIAFNDGAAVVIQNSDAFQPASSTLRSAAAQRGALMMALSQTITHTPSPGLSGWTAAAWNGCNKGALAYGLFGPAAVDAYFRENIAGTSSWNNSVGHRRWLLNVNSTRMATGDMPGDGTALIAPTNVLYVFPGSDELASDPSRFVSYPAPGFFPARVNSPFWSLSHDDANFSSATVTMTGPDGANVPVSVVARNATYAAPAIVWSVPESVYDDSPGADRTYTVTVSGIGGGVAATHTWTTTLIDPDQLGLALPISGVASLKTGESGEFTVPVLAGADRVEVGAFAVLEADWMEGAEDATHVINHTGPNYSLMEGLDQRTPVYDDPFYSEGDTAFHLSFPTTYDPAVGGVPEQDFEIDREILTGSGSKLRFDFRRGYMSKVSYLAVEASTDGGVTWETLGAPLQGNFDGDVDPGFAEIERSLPVADVPVRIRFRFYFQTSGLPATDGIYTEDYAPLDGYALGAFIDRIHCVGADWLEPGTVSTADAAGKVAWTAPLDGAGSHWQLRARAVAGGHEFPWQDPKDVTILGPFGIFGSSAPPVAGATLGFLTDEAADSYRVEVSILGGAWSEGAEDAPVPQVIDHSDASYDLRSSRAGYFQTGARAFRLQVPADASDDDFEIDRMSVPSSGATLSFWRRRGSSKNQQLHAEVKIDGASTWASIWQEDGINFGSDASGQTQVVDLSAYAGQRILIRFRITGVGSTANPGANTGFWIDDIAVTQTRELEVLNSVVLPDLSGYFRFDSSLLGAAPVAGKTYRLAVFPSSGGIEGSPGADFEITPTPTPLANFSGWIEYGFPGWIGGFDSPMTLGGVPAGLIYALGLAADETRISGDALSVTENTATLFRPLEVMQPGISYGAEFSTDLSNWSSEGVTVIHANGILQASAPLVEGGGYLRWKIIEE</sequence>
<evidence type="ECO:0008006" key="3">
    <source>
        <dbReference type="Google" id="ProtNLM"/>
    </source>
</evidence>